<evidence type="ECO:0000256" key="9">
    <source>
        <dbReference type="SAM" id="MobiDB-lite"/>
    </source>
</evidence>
<keyword evidence="4" id="KW-0805">Transcription regulation</keyword>
<keyword evidence="3" id="KW-0611">Plant defense</keyword>
<dbReference type="GO" id="GO:0005634">
    <property type="term" value="C:nucleus"/>
    <property type="evidence" value="ECO:0007669"/>
    <property type="project" value="UniProtKB-SubCell"/>
</dbReference>
<evidence type="ECO:0000256" key="1">
    <source>
        <dbReference type="ARBA" id="ARBA00004123"/>
    </source>
</evidence>
<dbReference type="EMBL" id="HQ259603">
    <property type="protein sequence ID" value="ADP37424.1"/>
    <property type="molecule type" value="mRNA"/>
</dbReference>
<dbReference type="FunFam" id="3.30.730.10:FF:000001">
    <property type="entry name" value="Ethylene-responsive transcription factor 2"/>
    <property type="match status" value="1"/>
</dbReference>
<proteinExistence type="evidence at transcript level"/>
<keyword evidence="7" id="KW-0804">Transcription</keyword>
<dbReference type="PANTHER" id="PTHR31190:SF499">
    <property type="entry name" value="ETHYLENE-RESPONSIVE TRANSCRIPTION FACTOR ERF105"/>
    <property type="match status" value="1"/>
</dbReference>
<keyword evidence="5" id="KW-0238">DNA-binding</keyword>
<evidence type="ECO:0000313" key="11">
    <source>
        <dbReference type="EMBL" id="ADP37424.1"/>
    </source>
</evidence>
<keyword evidence="8" id="KW-0539">Nucleus</keyword>
<dbReference type="InterPro" id="IPR036955">
    <property type="entry name" value="AP2/ERF_dom_sf"/>
</dbReference>
<reference evidence="11" key="1">
    <citation type="journal article" date="2011" name="J. Exp. Bot.">
        <title>Identification and expression analysis of ERF transcription factor genes in petunia during flower senescence and in response to hormone treatments.</title>
        <authorList>
            <person name="Liu J."/>
            <person name="Li J."/>
            <person name="Wang H."/>
            <person name="Fu Z."/>
            <person name="Liu J."/>
            <person name="Yu Y."/>
        </authorList>
    </citation>
    <scope>NUCLEOTIDE SEQUENCE</scope>
</reference>
<dbReference type="InterPro" id="IPR001471">
    <property type="entry name" value="AP2/ERF_dom"/>
</dbReference>
<organism evidence="11">
    <name type="scientific">Petunia hybrida</name>
    <name type="common">Petunia</name>
    <dbReference type="NCBI Taxonomy" id="4102"/>
    <lineage>
        <taxon>Eukaryota</taxon>
        <taxon>Viridiplantae</taxon>
        <taxon>Streptophyta</taxon>
        <taxon>Embryophyta</taxon>
        <taxon>Tracheophyta</taxon>
        <taxon>Spermatophyta</taxon>
        <taxon>Magnoliopsida</taxon>
        <taxon>eudicotyledons</taxon>
        <taxon>Gunneridae</taxon>
        <taxon>Pentapetalae</taxon>
        <taxon>asterids</taxon>
        <taxon>lamiids</taxon>
        <taxon>Solanales</taxon>
        <taxon>Solanaceae</taxon>
        <taxon>Petunioideae</taxon>
        <taxon>Petunia</taxon>
    </lineage>
</organism>
<dbReference type="GO" id="GO:0003700">
    <property type="term" value="F:DNA-binding transcription factor activity"/>
    <property type="evidence" value="ECO:0007669"/>
    <property type="project" value="InterPro"/>
</dbReference>
<evidence type="ECO:0000256" key="3">
    <source>
        <dbReference type="ARBA" id="ARBA00022821"/>
    </source>
</evidence>
<dbReference type="GO" id="GO:0009873">
    <property type="term" value="P:ethylene-activated signaling pathway"/>
    <property type="evidence" value="ECO:0007669"/>
    <property type="project" value="UniProtKB-KW"/>
</dbReference>
<protein>
    <submittedName>
        <fullName evidence="11">Ethylene-responsive-element-binding factor 9</fullName>
    </submittedName>
</protein>
<evidence type="ECO:0000256" key="7">
    <source>
        <dbReference type="ARBA" id="ARBA00023163"/>
    </source>
</evidence>
<evidence type="ECO:0000256" key="2">
    <source>
        <dbReference type="ARBA" id="ARBA00022745"/>
    </source>
</evidence>
<dbReference type="Gene3D" id="3.30.730.10">
    <property type="entry name" value="AP2/ERF domain"/>
    <property type="match status" value="1"/>
</dbReference>
<accession>E3VVR8</accession>
<dbReference type="PRINTS" id="PR00367">
    <property type="entry name" value="ETHRSPELEMNT"/>
</dbReference>
<evidence type="ECO:0000256" key="5">
    <source>
        <dbReference type="ARBA" id="ARBA00023125"/>
    </source>
</evidence>
<evidence type="ECO:0000256" key="6">
    <source>
        <dbReference type="ARBA" id="ARBA00023159"/>
    </source>
</evidence>
<evidence type="ECO:0000256" key="4">
    <source>
        <dbReference type="ARBA" id="ARBA00023015"/>
    </source>
</evidence>
<feature type="region of interest" description="Disordered" evidence="9">
    <location>
        <begin position="66"/>
        <end position="98"/>
    </location>
</feature>
<dbReference type="InterPro" id="IPR044808">
    <property type="entry name" value="ERF_plant"/>
</dbReference>
<dbReference type="SMART" id="SM00380">
    <property type="entry name" value="AP2"/>
    <property type="match status" value="1"/>
</dbReference>
<dbReference type="PANTHER" id="PTHR31190">
    <property type="entry name" value="DNA-BINDING DOMAIN"/>
    <property type="match status" value="1"/>
</dbReference>
<comment type="subcellular location">
    <subcellularLocation>
        <location evidence="1">Nucleus</location>
    </subcellularLocation>
</comment>
<dbReference type="SUPFAM" id="SSF54171">
    <property type="entry name" value="DNA-binding domain"/>
    <property type="match status" value="1"/>
</dbReference>
<dbReference type="Pfam" id="PF00847">
    <property type="entry name" value="AP2"/>
    <property type="match status" value="1"/>
</dbReference>
<feature type="domain" description="AP2/ERF" evidence="10">
    <location>
        <begin position="98"/>
        <end position="156"/>
    </location>
</feature>
<dbReference type="GO" id="GO:0000976">
    <property type="term" value="F:transcription cis-regulatory region binding"/>
    <property type="evidence" value="ECO:0007669"/>
    <property type="project" value="UniProtKB-ARBA"/>
</dbReference>
<dbReference type="AlphaFoldDB" id="E3VVR8"/>
<dbReference type="PROSITE" id="PS51032">
    <property type="entry name" value="AP2_ERF"/>
    <property type="match status" value="1"/>
</dbReference>
<dbReference type="InterPro" id="IPR016177">
    <property type="entry name" value="DNA-bd_dom_sf"/>
</dbReference>
<sequence length="185" mass="20945">MKTTIEDQELTLELISQHLLGDFTSTESFISGLDFCFSSLSDDCHYQPNNFDQDFPEFETKPNITLSPVTSANTSASSNTTNDSSLNNNTVDDGKKKHYRGVRRRPWGKYAAEIRDPTRKGSRVWLGTYETDVNAARAYDSAAFKMRGRKAILNFPFDAGKSVPPADIGRKRRRNNYTMNYTFST</sequence>
<keyword evidence="2" id="KW-0936">Ethylene signaling pathway</keyword>
<dbReference type="CDD" id="cd00018">
    <property type="entry name" value="AP2"/>
    <property type="match status" value="1"/>
</dbReference>
<name>E3VVR8_PETHY</name>
<feature type="compositionally biased region" description="Low complexity" evidence="9">
    <location>
        <begin position="70"/>
        <end position="90"/>
    </location>
</feature>
<evidence type="ECO:0000256" key="8">
    <source>
        <dbReference type="ARBA" id="ARBA00023242"/>
    </source>
</evidence>
<evidence type="ECO:0000259" key="10">
    <source>
        <dbReference type="PROSITE" id="PS51032"/>
    </source>
</evidence>
<keyword evidence="6" id="KW-0010">Activator</keyword>
<dbReference type="GO" id="GO:0006952">
    <property type="term" value="P:defense response"/>
    <property type="evidence" value="ECO:0007669"/>
    <property type="project" value="UniProtKB-KW"/>
</dbReference>